<dbReference type="SUPFAM" id="SSF52540">
    <property type="entry name" value="P-loop containing nucleoside triphosphate hydrolases"/>
    <property type="match status" value="1"/>
</dbReference>
<accession>A0A4R1H5X0</accession>
<dbReference type="RefSeq" id="WP_132971022.1">
    <property type="nucleotide sequence ID" value="NZ_SMFX01000001.1"/>
</dbReference>
<proteinExistence type="predicted"/>
<evidence type="ECO:0000313" key="3">
    <source>
        <dbReference type="EMBL" id="TCK17127.1"/>
    </source>
</evidence>
<sequence>MQQDQLDRRLKNYTQWREKLIHNVQAFQEWLEIHQLASSEQEFRIFETLEALRKDRLTIAFVAEFSRGKTELINALFFAHFGQRLLPSEAGRTTMCPTELFYDHDAPDAYIRLLPIETRLQDKSIADFKLEPIHWNHTPLNTSDPEQVAQALHEVIRTRQVPLEKARKLGLYDEATDPGFKATGKVPTQVEIPCWRHALVNFPHDLLKQGLVVLDTPGLNAMGSEPELTLSMLPAAQAILFLLGADTGVTRSDMEMWEHHVSAVRGKAGHNRLVVLNKIDTLWDELKASAAVNASIESQRLSTAEQLDISPDLVFPISAQKALLAKIRGDKKLLNNSRIPELEDYIANTILPGKQEIIRNNLVEHVGGMVDENLAILESRKSETTKQLAELRSLRGKNADVIMHLMSKSREEQAAYLRNVESFQNSRRLLQNQARSMLDALSMETLDRLINKTRETMTHSWTTGGLKRGMETFFDGARDTMDQVTTHSEQTRMLIRATYKKFHEEHGLPQIMPKQFSTARFSSDLERLYQEAESFRRSPVTAATGQSFVVKKFFISLVSHTRSLFYKANQDANAWLKEVMNPLVRQIKEHKATMEKRLETLRRISESRDTLDVRIKELDTGLRATKRQIDALQQIRHTIYTPETDSSKASVAITQTAEEAII</sequence>
<dbReference type="Proteomes" id="UP000295707">
    <property type="component" value="Unassembled WGS sequence"/>
</dbReference>
<dbReference type="InterPro" id="IPR051943">
    <property type="entry name" value="TRAFAC_Dynamin-like_GTPase"/>
</dbReference>
<name>A0A4R1H5X0_9GAMM</name>
<evidence type="ECO:0000259" key="2">
    <source>
        <dbReference type="Pfam" id="PF00350"/>
    </source>
</evidence>
<dbReference type="AlphaFoldDB" id="A0A4R1H5X0"/>
<comment type="caution">
    <text evidence="3">The sequence shown here is derived from an EMBL/GenBank/DDBJ whole genome shotgun (WGS) entry which is preliminary data.</text>
</comment>
<organism evidence="3 4">
    <name type="scientific">Thiogranum longum</name>
    <dbReference type="NCBI Taxonomy" id="1537524"/>
    <lineage>
        <taxon>Bacteria</taxon>
        <taxon>Pseudomonadati</taxon>
        <taxon>Pseudomonadota</taxon>
        <taxon>Gammaproteobacteria</taxon>
        <taxon>Chromatiales</taxon>
        <taxon>Ectothiorhodospiraceae</taxon>
        <taxon>Thiogranum</taxon>
    </lineage>
</organism>
<dbReference type="Pfam" id="PF00350">
    <property type="entry name" value="Dynamin_N"/>
    <property type="match status" value="1"/>
</dbReference>
<dbReference type="PANTHER" id="PTHR43681:SF1">
    <property type="entry name" value="SARCALUMENIN"/>
    <property type="match status" value="1"/>
</dbReference>
<dbReference type="PANTHER" id="PTHR43681">
    <property type="entry name" value="TRANSMEMBRANE GTPASE FZO"/>
    <property type="match status" value="1"/>
</dbReference>
<feature type="domain" description="Dynamin N-terminal" evidence="2">
    <location>
        <begin position="59"/>
        <end position="278"/>
    </location>
</feature>
<gene>
    <name evidence="3" type="ORF">DFR30_0348</name>
</gene>
<dbReference type="InterPro" id="IPR045063">
    <property type="entry name" value="Dynamin_N"/>
</dbReference>
<dbReference type="EMBL" id="SMFX01000001">
    <property type="protein sequence ID" value="TCK17127.1"/>
    <property type="molecule type" value="Genomic_DNA"/>
</dbReference>
<protein>
    <submittedName>
        <fullName evidence="3">Replication fork clamp-binding protein CrfC</fullName>
    </submittedName>
</protein>
<dbReference type="OrthoDB" id="5295100at2"/>
<feature type="coiled-coil region" evidence="1">
    <location>
        <begin position="584"/>
        <end position="635"/>
    </location>
</feature>
<keyword evidence="4" id="KW-1185">Reference proteome</keyword>
<evidence type="ECO:0000313" key="4">
    <source>
        <dbReference type="Proteomes" id="UP000295707"/>
    </source>
</evidence>
<dbReference type="Gene3D" id="3.40.50.300">
    <property type="entry name" value="P-loop containing nucleotide triphosphate hydrolases"/>
    <property type="match status" value="1"/>
</dbReference>
<reference evidence="3 4" key="1">
    <citation type="submission" date="2019-03" db="EMBL/GenBank/DDBJ databases">
        <title>Genomic Encyclopedia of Type Strains, Phase IV (KMG-IV): sequencing the most valuable type-strain genomes for metagenomic binning, comparative biology and taxonomic classification.</title>
        <authorList>
            <person name="Goeker M."/>
        </authorList>
    </citation>
    <scope>NUCLEOTIDE SEQUENCE [LARGE SCALE GENOMIC DNA]</scope>
    <source>
        <strain evidence="3 4">DSM 19610</strain>
    </source>
</reference>
<keyword evidence="1" id="KW-0175">Coiled coil</keyword>
<dbReference type="InterPro" id="IPR027417">
    <property type="entry name" value="P-loop_NTPase"/>
</dbReference>
<evidence type="ECO:0000256" key="1">
    <source>
        <dbReference type="SAM" id="Coils"/>
    </source>
</evidence>